<dbReference type="AlphaFoldDB" id="A0A397WRZ4"/>
<dbReference type="EMBL" id="MWMI01000002">
    <property type="protein sequence ID" value="RIB35426.1"/>
    <property type="molecule type" value="Genomic_DNA"/>
</dbReference>
<comment type="caution">
    <text evidence="7">The sequence shown here is derived from an EMBL/GenBank/DDBJ whole genome shotgun (WGS) entry which is preliminary data.</text>
</comment>
<dbReference type="SUPFAM" id="SSF49367">
    <property type="entry name" value="Superoxide reductase-like"/>
    <property type="match status" value="1"/>
</dbReference>
<dbReference type="GO" id="GO:0016491">
    <property type="term" value="F:oxidoreductase activity"/>
    <property type="evidence" value="ECO:0007669"/>
    <property type="project" value="InterPro"/>
</dbReference>
<sequence length="113" mass="13501">MFQTSDWKTEKHVPVIEVLEQKDNKVKVRVSVGKEIPHPNTKEHHIAWIQVFFWPEGNPYPVEVYKAEFRAHGEYDVYTEPIVEFWFSRNKKGKIIAFSYCNIHGLWKNELEI</sequence>
<evidence type="ECO:0000256" key="1">
    <source>
        <dbReference type="ARBA" id="ARBA00005941"/>
    </source>
</evidence>
<dbReference type="InterPro" id="IPR051233">
    <property type="entry name" value="Desulfoferrodoxin_SOR"/>
</dbReference>
<evidence type="ECO:0000313" key="7">
    <source>
        <dbReference type="EMBL" id="RIB35426.1"/>
    </source>
</evidence>
<evidence type="ECO:0000256" key="2">
    <source>
        <dbReference type="ARBA" id="ARBA00022448"/>
    </source>
</evidence>
<dbReference type="Gene3D" id="2.60.40.730">
    <property type="entry name" value="SOR catalytic domain"/>
    <property type="match status" value="1"/>
</dbReference>
<dbReference type="Proteomes" id="UP000266622">
    <property type="component" value="Unassembled WGS sequence"/>
</dbReference>
<evidence type="ECO:0000313" key="8">
    <source>
        <dbReference type="Proteomes" id="UP000266622"/>
    </source>
</evidence>
<evidence type="ECO:0000256" key="5">
    <source>
        <dbReference type="ARBA" id="ARBA00023004"/>
    </source>
</evidence>
<dbReference type="InterPro" id="IPR002742">
    <property type="entry name" value="Desulfoferrodoxin_Fe-bd_dom"/>
</dbReference>
<protein>
    <submittedName>
        <fullName evidence="7">Superoxide reductase</fullName>
    </submittedName>
</protein>
<reference evidence="7 8" key="1">
    <citation type="journal article" date="2018" name="Syst. Appl. Microbiol.">
        <title>A new symbiotic nanoarchaeote (Candidatus Nanoclepta minutus) and its host (Zestosphaera tikiterensis gen. nov., sp. nov.) from a New Zealand hot spring.</title>
        <authorList>
            <person name="St John E."/>
            <person name="Liu Y."/>
            <person name="Podar M."/>
            <person name="Stott M.B."/>
            <person name="Meneghin J."/>
            <person name="Chen Z."/>
            <person name="Lagutin K."/>
            <person name="Mitchell K."/>
            <person name="Reysenbach A.L."/>
        </authorList>
    </citation>
    <scope>NUCLEOTIDE SEQUENCE [LARGE SCALE GENOMIC DNA]</scope>
    <source>
        <strain evidence="7">NZ3</strain>
    </source>
</reference>
<name>A0A397WRZ4_9ARCH</name>
<accession>A0A397WRZ4</accession>
<evidence type="ECO:0000259" key="6">
    <source>
        <dbReference type="Pfam" id="PF01880"/>
    </source>
</evidence>
<keyword evidence="2" id="KW-0813">Transport</keyword>
<keyword evidence="4" id="KW-0249">Electron transport</keyword>
<dbReference type="NCBIfam" id="TIGR00332">
    <property type="entry name" value="neela_ferrous"/>
    <property type="match status" value="1"/>
</dbReference>
<dbReference type="InterPro" id="IPR036073">
    <property type="entry name" value="Desulfoferrodoxin_Fe-bd_dom_sf"/>
</dbReference>
<dbReference type="GO" id="GO:0005506">
    <property type="term" value="F:iron ion binding"/>
    <property type="evidence" value="ECO:0007669"/>
    <property type="project" value="InterPro"/>
</dbReference>
<organism evidence="7 8">
    <name type="scientific">Candidatus Nanoclepta minutus</name>
    <dbReference type="NCBI Taxonomy" id="1940235"/>
    <lineage>
        <taxon>Archaea</taxon>
        <taxon>Nanobdellota</taxon>
        <taxon>Candidatus Nanoclepta</taxon>
    </lineage>
</organism>
<gene>
    <name evidence="7" type="ORF">BXU00_01510</name>
</gene>
<dbReference type="PANTHER" id="PTHR36541">
    <property type="entry name" value="SUPEROXIDE REDUCTASE-RELATED"/>
    <property type="match status" value="1"/>
</dbReference>
<dbReference type="Pfam" id="PF01880">
    <property type="entry name" value="Desulfoferrodox"/>
    <property type="match status" value="1"/>
</dbReference>
<keyword evidence="5" id="KW-0408">Iron</keyword>
<evidence type="ECO:0000256" key="4">
    <source>
        <dbReference type="ARBA" id="ARBA00022982"/>
    </source>
</evidence>
<keyword evidence="3" id="KW-0479">Metal-binding</keyword>
<proteinExistence type="inferred from homology"/>
<dbReference type="PANTHER" id="PTHR36541:SF1">
    <property type="entry name" value="SUPEROXIDE REDUCTASE-RELATED"/>
    <property type="match status" value="1"/>
</dbReference>
<comment type="similarity">
    <text evidence="1">Belongs to the desulfoferrodoxin family.</text>
</comment>
<feature type="domain" description="Desulfoferrodoxin ferrous iron-binding" evidence="6">
    <location>
        <begin position="5"/>
        <end position="110"/>
    </location>
</feature>
<evidence type="ECO:0000256" key="3">
    <source>
        <dbReference type="ARBA" id="ARBA00022723"/>
    </source>
</evidence>